<keyword evidence="1" id="KW-1133">Transmembrane helix</keyword>
<accession>A0A410NXN3</accession>
<keyword evidence="1" id="KW-0812">Transmembrane</keyword>
<evidence type="ECO:0000313" key="5">
    <source>
        <dbReference type="Proteomes" id="UP000596117"/>
    </source>
</evidence>
<gene>
    <name evidence="2" type="ORF">EQG53_09730</name>
    <name evidence="3" type="ORF">I6H83_12700</name>
</gene>
<proteinExistence type="predicted"/>
<evidence type="ECO:0000313" key="4">
    <source>
        <dbReference type="Proteomes" id="UP000287388"/>
    </source>
</evidence>
<feature type="transmembrane region" description="Helical" evidence="1">
    <location>
        <begin position="69"/>
        <end position="85"/>
    </location>
</feature>
<dbReference type="KEGG" id="bdm:EQG53_09730"/>
<organism evidence="2 4">
    <name type="scientific">Brevundimonas diminuta</name>
    <name type="common">Pseudomonas diminuta</name>
    <dbReference type="NCBI Taxonomy" id="293"/>
    <lineage>
        <taxon>Bacteria</taxon>
        <taxon>Pseudomonadati</taxon>
        <taxon>Pseudomonadota</taxon>
        <taxon>Alphaproteobacteria</taxon>
        <taxon>Caulobacterales</taxon>
        <taxon>Caulobacteraceae</taxon>
        <taxon>Brevundimonas</taxon>
    </lineage>
</organism>
<keyword evidence="1" id="KW-0472">Membrane</keyword>
<dbReference type="Proteomes" id="UP000287388">
    <property type="component" value="Chromosome"/>
</dbReference>
<reference evidence="3 5" key="2">
    <citation type="submission" date="2020-12" db="EMBL/GenBank/DDBJ databases">
        <title>FDA dAtabase for Regulatory Grade micrObial Sequences (FDA-ARGOS): Supporting development and validation of Infectious Disease Dx tests.</title>
        <authorList>
            <person name="Kerrigan L."/>
            <person name="Long C."/>
            <person name="Tallon L."/>
            <person name="Sadzewicz L."/>
            <person name="Zhao X."/>
            <person name="Boylan J."/>
            <person name="Ott S."/>
            <person name="Bowen H."/>
            <person name="Vavikolanu K."/>
            <person name="Mehta A."/>
            <person name="Aluvathingal J."/>
            <person name="Nadendla S."/>
            <person name="Yan Y."/>
            <person name="Sichtig H."/>
        </authorList>
    </citation>
    <scope>NUCLEOTIDE SEQUENCE [LARGE SCALE GENOMIC DNA]</scope>
    <source>
        <strain evidence="3 5">FDAARGOS_1026</strain>
    </source>
</reference>
<dbReference type="Proteomes" id="UP000596117">
    <property type="component" value="Chromosome"/>
</dbReference>
<dbReference type="AlphaFoldDB" id="A0A410NXN3"/>
<dbReference type="InterPro" id="IPR021762">
    <property type="entry name" value="DUF3325"/>
</dbReference>
<feature type="transmembrane region" description="Helical" evidence="1">
    <location>
        <begin position="43"/>
        <end position="63"/>
    </location>
</feature>
<evidence type="ECO:0000313" key="3">
    <source>
        <dbReference type="EMBL" id="QQB88004.1"/>
    </source>
</evidence>
<dbReference type="EMBL" id="CP066026">
    <property type="protein sequence ID" value="QQB88004.1"/>
    <property type="molecule type" value="Genomic_DNA"/>
</dbReference>
<sequence length="99" mass="10749">MKDAALFLLTLSGFILLLSAMTRHHQDWRGCKPSPGTQLGLRLAGFVLLGMALILAGAAFGWAYGAVAWTGWLSASAAIVVGINLNRERIQRRLEGKRK</sequence>
<feature type="transmembrane region" description="Helical" evidence="1">
    <location>
        <begin position="6"/>
        <end position="22"/>
    </location>
</feature>
<protein>
    <submittedName>
        <fullName evidence="2">DUF3325 domain-containing protein</fullName>
    </submittedName>
</protein>
<evidence type="ECO:0000256" key="1">
    <source>
        <dbReference type="SAM" id="Phobius"/>
    </source>
</evidence>
<dbReference type="Pfam" id="PF11804">
    <property type="entry name" value="DUF3325"/>
    <property type="match status" value="1"/>
</dbReference>
<dbReference type="RefSeq" id="WP_128719842.1">
    <property type="nucleotide sequence ID" value="NZ_BJNC01000005.1"/>
</dbReference>
<keyword evidence="5" id="KW-1185">Reference proteome</keyword>
<reference evidence="2 4" key="1">
    <citation type="submission" date="2019-01" db="EMBL/GenBank/DDBJ databases">
        <title>Brevundimonas diminuta Genome sequencing and assembly.</title>
        <authorList>
            <person name="Chen H."/>
        </authorList>
    </citation>
    <scope>NUCLEOTIDE SEQUENCE [LARGE SCALE GENOMIC DNA]</scope>
    <source>
        <strain evidence="2">ATCC</strain>
        <strain evidence="4">ATCC(B) 19146</strain>
    </source>
</reference>
<dbReference type="EMBL" id="CP035093">
    <property type="protein sequence ID" value="QAT14615.1"/>
    <property type="molecule type" value="Genomic_DNA"/>
</dbReference>
<evidence type="ECO:0000313" key="2">
    <source>
        <dbReference type="EMBL" id="QAT14615.1"/>
    </source>
</evidence>
<name>A0A410NXN3_BREDI</name>